<evidence type="ECO:0000256" key="2">
    <source>
        <dbReference type="ARBA" id="ARBA00022822"/>
    </source>
</evidence>
<gene>
    <name evidence="3 6" type="primary">trpD</name>
    <name evidence="6" type="ORF">KQ910_25320</name>
</gene>
<feature type="binding site" evidence="3">
    <location>
        <position position="121"/>
    </location>
    <ligand>
        <name>5-phospho-alpha-D-ribose 1-diphosphate</name>
        <dbReference type="ChEBI" id="CHEBI:58017"/>
    </ligand>
</feature>
<keyword evidence="3" id="KW-0460">Magnesium</keyword>
<feature type="domain" description="Glycosyl transferase family 3 N-terminal" evidence="5">
    <location>
        <begin position="7"/>
        <end position="66"/>
    </location>
</feature>
<evidence type="ECO:0000313" key="6">
    <source>
        <dbReference type="EMBL" id="MBU8877117.1"/>
    </source>
</evidence>
<keyword evidence="1 3" id="KW-0028">Amino-acid biosynthesis</keyword>
<feature type="binding site" evidence="3">
    <location>
        <begin position="84"/>
        <end position="85"/>
    </location>
    <ligand>
        <name>5-phospho-alpha-D-ribose 1-diphosphate</name>
        <dbReference type="ChEBI" id="CHEBI:58017"/>
    </ligand>
</feature>
<keyword evidence="3" id="KW-0057">Aromatic amino acid biosynthesis</keyword>
<evidence type="ECO:0000256" key="1">
    <source>
        <dbReference type="ARBA" id="ARBA00022605"/>
    </source>
</evidence>
<organism evidence="6 7">
    <name type="scientific">Reyranella humidisoli</name>
    <dbReference type="NCBI Taxonomy" id="2849149"/>
    <lineage>
        <taxon>Bacteria</taxon>
        <taxon>Pseudomonadati</taxon>
        <taxon>Pseudomonadota</taxon>
        <taxon>Alphaproteobacteria</taxon>
        <taxon>Hyphomicrobiales</taxon>
        <taxon>Reyranellaceae</taxon>
        <taxon>Reyranella</taxon>
    </lineage>
</organism>
<keyword evidence="3" id="KW-0479">Metal-binding</keyword>
<feature type="domain" description="Glycosyl transferase family 3" evidence="4">
    <location>
        <begin position="76"/>
        <end position="325"/>
    </location>
</feature>
<feature type="binding site" evidence="3">
    <location>
        <position position="228"/>
    </location>
    <ligand>
        <name>Mg(2+)</name>
        <dbReference type="ChEBI" id="CHEBI:18420"/>
        <label>2</label>
    </ligand>
</feature>
<dbReference type="Pfam" id="PF02885">
    <property type="entry name" value="Glycos_trans_3N"/>
    <property type="match status" value="1"/>
</dbReference>
<comment type="cofactor">
    <cofactor evidence="3">
        <name>Mg(2+)</name>
        <dbReference type="ChEBI" id="CHEBI:18420"/>
    </cofactor>
    <text evidence="3">Binds 2 magnesium ions per monomer.</text>
</comment>
<dbReference type="PANTHER" id="PTHR43285:SF2">
    <property type="entry name" value="ANTHRANILATE PHOSPHORIBOSYLTRANSFERASE"/>
    <property type="match status" value="1"/>
</dbReference>
<feature type="binding site" evidence="3">
    <location>
        <begin position="109"/>
        <end position="117"/>
    </location>
    <ligand>
        <name>5-phospho-alpha-D-ribose 1-diphosphate</name>
        <dbReference type="ChEBI" id="CHEBI:58017"/>
    </ligand>
</feature>
<comment type="similarity">
    <text evidence="3">Belongs to the anthranilate phosphoribosyltransferase family.</text>
</comment>
<feature type="binding site" evidence="3">
    <location>
        <position position="228"/>
    </location>
    <ligand>
        <name>Mg(2+)</name>
        <dbReference type="ChEBI" id="CHEBI:18420"/>
        <label>1</label>
    </ligand>
</feature>
<dbReference type="NCBIfam" id="TIGR01245">
    <property type="entry name" value="trpD"/>
    <property type="match status" value="1"/>
</dbReference>
<dbReference type="HAMAP" id="MF_00211">
    <property type="entry name" value="TrpD"/>
    <property type="match status" value="1"/>
</dbReference>
<dbReference type="GO" id="GO:0004048">
    <property type="term" value="F:anthranilate phosphoribosyltransferase activity"/>
    <property type="evidence" value="ECO:0007669"/>
    <property type="project" value="UniProtKB-EC"/>
</dbReference>
<accession>A0ABS6IR99</accession>
<dbReference type="PANTHER" id="PTHR43285">
    <property type="entry name" value="ANTHRANILATE PHOSPHORIBOSYLTRANSFERASE"/>
    <property type="match status" value="1"/>
</dbReference>
<proteinExistence type="inferred from homology"/>
<dbReference type="EC" id="2.4.2.18" evidence="3"/>
<feature type="binding site" evidence="3">
    <location>
        <position position="81"/>
    </location>
    <ligand>
        <name>5-phospho-alpha-D-ribose 1-diphosphate</name>
        <dbReference type="ChEBI" id="CHEBI:58017"/>
    </ligand>
</feature>
<dbReference type="InterPro" id="IPR017459">
    <property type="entry name" value="Glycosyl_Trfase_fam3_N_dom"/>
</dbReference>
<dbReference type="InterPro" id="IPR000312">
    <property type="entry name" value="Glycosyl_Trfase_fam3"/>
</dbReference>
<comment type="function">
    <text evidence="3">Catalyzes the transfer of the phosphoribosyl group of 5-phosphorylribose-1-pyrophosphate (PRPP) to anthranilate to yield N-(5'-phosphoribosyl)-anthranilate (PRA).</text>
</comment>
<evidence type="ECO:0000313" key="7">
    <source>
        <dbReference type="Proteomes" id="UP000727907"/>
    </source>
</evidence>
<dbReference type="EMBL" id="JAHOPB010000003">
    <property type="protein sequence ID" value="MBU8877117.1"/>
    <property type="molecule type" value="Genomic_DNA"/>
</dbReference>
<keyword evidence="3 6" id="KW-0808">Transferase</keyword>
<dbReference type="RefSeq" id="WP_216966773.1">
    <property type="nucleotide sequence ID" value="NZ_JAHOPB010000003.1"/>
</dbReference>
<dbReference type="Pfam" id="PF00591">
    <property type="entry name" value="Glycos_transf_3"/>
    <property type="match status" value="1"/>
</dbReference>
<comment type="caution">
    <text evidence="3">Lacks conserved residue(s) required for the propagation of feature annotation.</text>
</comment>
<evidence type="ECO:0000259" key="4">
    <source>
        <dbReference type="Pfam" id="PF00591"/>
    </source>
</evidence>
<feature type="binding site" evidence="3">
    <location>
        <position position="81"/>
    </location>
    <ligand>
        <name>anthranilate</name>
        <dbReference type="ChEBI" id="CHEBI:16567"/>
        <label>1</label>
    </ligand>
</feature>
<protein>
    <recommendedName>
        <fullName evidence="3">Anthranilate phosphoribosyltransferase</fullName>
        <ecNumber evidence="3">2.4.2.18</ecNumber>
    </recommendedName>
</protein>
<keyword evidence="7" id="KW-1185">Reference proteome</keyword>
<keyword evidence="3 6" id="KW-0328">Glycosyltransferase</keyword>
<sequence length="337" mass="35161">MDDFRGLLAKVGNGETLGIDEAERAFDIMTSGDATPAQMGAFLMGLKVRGETAEELAGGSRALRAKVLRVKAPEGTIDIVGTGGDHHGTYNVSSCSAFVVAGAGIPVAKHGNRAFTSKSGAADVLSALGIGLEVPIEALEKALVEARVCFLMAPRHHSAMRNVAGPRVELAPSRTIFNLLGPMSNPALVTRQLVGVFDRRWLRPVAEALGQLGLERALVVNGQDGMDELTTTTASWAASLENGKVTEIEIAPEEIGVKRATLDQLKGGDAAHNAEAIHALLGGEKNAFRDIVLLNSAAAIMVAGKARDLKEGAAMAAQSIDSGKAREALATLKRICA</sequence>
<dbReference type="Proteomes" id="UP000727907">
    <property type="component" value="Unassembled WGS sequence"/>
</dbReference>
<comment type="catalytic activity">
    <reaction evidence="3">
        <text>N-(5-phospho-beta-D-ribosyl)anthranilate + diphosphate = 5-phospho-alpha-D-ribose 1-diphosphate + anthranilate</text>
        <dbReference type="Rhea" id="RHEA:11768"/>
        <dbReference type="ChEBI" id="CHEBI:16567"/>
        <dbReference type="ChEBI" id="CHEBI:18277"/>
        <dbReference type="ChEBI" id="CHEBI:33019"/>
        <dbReference type="ChEBI" id="CHEBI:58017"/>
        <dbReference type="EC" id="2.4.2.18"/>
    </reaction>
</comment>
<feature type="binding site" evidence="3">
    <location>
        <position position="167"/>
    </location>
    <ligand>
        <name>anthranilate</name>
        <dbReference type="ChEBI" id="CHEBI:16567"/>
        <label>2</label>
    </ligand>
</feature>
<feature type="binding site" evidence="3">
    <location>
        <position position="112"/>
    </location>
    <ligand>
        <name>anthranilate</name>
        <dbReference type="ChEBI" id="CHEBI:16567"/>
        <label>1</label>
    </ligand>
</feature>
<reference evidence="6 7" key="1">
    <citation type="submission" date="2021-06" db="EMBL/GenBank/DDBJ databases">
        <authorList>
            <person name="Lee D.H."/>
        </authorList>
    </citation>
    <scope>NUCLEOTIDE SEQUENCE [LARGE SCALE GENOMIC DNA]</scope>
    <source>
        <strain evidence="6 7">MMS21-HV4-11</strain>
    </source>
</reference>
<evidence type="ECO:0000259" key="5">
    <source>
        <dbReference type="Pfam" id="PF02885"/>
    </source>
</evidence>
<keyword evidence="2 3" id="KW-0822">Tryptophan biosynthesis</keyword>
<feature type="binding site" evidence="3">
    <location>
        <begin position="91"/>
        <end position="94"/>
    </location>
    <ligand>
        <name>5-phospho-alpha-D-ribose 1-diphosphate</name>
        <dbReference type="ChEBI" id="CHEBI:58017"/>
    </ligand>
</feature>
<feature type="binding site" evidence="3">
    <location>
        <position position="227"/>
    </location>
    <ligand>
        <name>Mg(2+)</name>
        <dbReference type="ChEBI" id="CHEBI:18420"/>
        <label>2</label>
    </ligand>
</feature>
<feature type="binding site" evidence="3">
    <location>
        <position position="93"/>
    </location>
    <ligand>
        <name>Mg(2+)</name>
        <dbReference type="ChEBI" id="CHEBI:18420"/>
        <label>1</label>
    </ligand>
</feature>
<dbReference type="InterPro" id="IPR005940">
    <property type="entry name" value="Anthranilate_Pribosyl_Tfrase"/>
</dbReference>
<comment type="subunit">
    <text evidence="3">Homodimer.</text>
</comment>
<comment type="pathway">
    <text evidence="3">Amino-acid biosynthesis; L-tryptophan biosynthesis; L-tryptophan from chorismate: step 2/5.</text>
</comment>
<comment type="caution">
    <text evidence="6">The sequence shown here is derived from an EMBL/GenBank/DDBJ whole genome shotgun (WGS) entry which is preliminary data.</text>
</comment>
<name>A0ABS6IR99_9HYPH</name>
<evidence type="ECO:0000256" key="3">
    <source>
        <dbReference type="HAMAP-Rule" id="MF_00211"/>
    </source>
</evidence>
<feature type="binding site" evidence="3">
    <location>
        <position position="89"/>
    </location>
    <ligand>
        <name>5-phospho-alpha-D-ribose 1-diphosphate</name>
        <dbReference type="ChEBI" id="CHEBI:58017"/>
    </ligand>
</feature>